<organism evidence="2 3">
    <name type="scientific">Bipolaris oryzae ATCC 44560</name>
    <dbReference type="NCBI Taxonomy" id="930090"/>
    <lineage>
        <taxon>Eukaryota</taxon>
        <taxon>Fungi</taxon>
        <taxon>Dikarya</taxon>
        <taxon>Ascomycota</taxon>
        <taxon>Pezizomycotina</taxon>
        <taxon>Dothideomycetes</taxon>
        <taxon>Pleosporomycetidae</taxon>
        <taxon>Pleosporales</taxon>
        <taxon>Pleosporineae</taxon>
        <taxon>Pleosporaceae</taxon>
        <taxon>Bipolaris</taxon>
    </lineage>
</organism>
<dbReference type="Proteomes" id="UP000054032">
    <property type="component" value="Unassembled WGS sequence"/>
</dbReference>
<feature type="compositionally biased region" description="Polar residues" evidence="1">
    <location>
        <begin position="48"/>
        <end position="62"/>
    </location>
</feature>
<dbReference type="AlphaFoldDB" id="W6ZS21"/>
<dbReference type="OrthoDB" id="3940153at2759"/>
<gene>
    <name evidence="2" type="ORF">COCMIDRAFT_35854</name>
</gene>
<proteinExistence type="predicted"/>
<dbReference type="eggNOG" id="ENOG502RAAS">
    <property type="taxonomic scope" value="Eukaryota"/>
</dbReference>
<dbReference type="HOGENOM" id="CLU_1288707_0_0_1"/>
<dbReference type="RefSeq" id="XP_007686965.1">
    <property type="nucleotide sequence ID" value="XM_007688775.1"/>
</dbReference>
<reference evidence="2 3" key="1">
    <citation type="journal article" date="2013" name="PLoS Genet.">
        <title>Comparative genome structure, secondary metabolite, and effector coding capacity across Cochliobolus pathogens.</title>
        <authorList>
            <person name="Condon B.J."/>
            <person name="Leng Y."/>
            <person name="Wu D."/>
            <person name="Bushley K.E."/>
            <person name="Ohm R.A."/>
            <person name="Otillar R."/>
            <person name="Martin J."/>
            <person name="Schackwitz W."/>
            <person name="Grimwood J."/>
            <person name="MohdZainudin N."/>
            <person name="Xue C."/>
            <person name="Wang R."/>
            <person name="Manning V.A."/>
            <person name="Dhillon B."/>
            <person name="Tu Z.J."/>
            <person name="Steffenson B.J."/>
            <person name="Salamov A."/>
            <person name="Sun H."/>
            <person name="Lowry S."/>
            <person name="LaButti K."/>
            <person name="Han J."/>
            <person name="Copeland A."/>
            <person name="Lindquist E."/>
            <person name="Barry K."/>
            <person name="Schmutz J."/>
            <person name="Baker S.E."/>
            <person name="Ciuffetti L.M."/>
            <person name="Grigoriev I.V."/>
            <person name="Zhong S."/>
            <person name="Turgeon B.G."/>
        </authorList>
    </citation>
    <scope>NUCLEOTIDE SEQUENCE [LARGE SCALE GENOMIC DNA]</scope>
    <source>
        <strain evidence="2 3">ATCC 44560</strain>
    </source>
</reference>
<dbReference type="EMBL" id="KI963965">
    <property type="protein sequence ID" value="EUC46491.1"/>
    <property type="molecule type" value="Genomic_DNA"/>
</dbReference>
<accession>W6ZS21</accession>
<evidence type="ECO:0000313" key="2">
    <source>
        <dbReference type="EMBL" id="EUC46491.1"/>
    </source>
</evidence>
<evidence type="ECO:0000256" key="1">
    <source>
        <dbReference type="SAM" id="MobiDB-lite"/>
    </source>
</evidence>
<feature type="region of interest" description="Disordered" evidence="1">
    <location>
        <begin position="37"/>
        <end position="97"/>
    </location>
</feature>
<dbReference type="KEGG" id="bor:COCMIDRAFT_35854"/>
<feature type="compositionally biased region" description="Basic and acidic residues" evidence="1">
    <location>
        <begin position="65"/>
        <end position="97"/>
    </location>
</feature>
<sequence>MRVLEEINVIVRAIESGSIDPADQGMTDAVLHCHPSVSIETPGRSRNEGSASNIRGTDTSKPNLHYRDKGKTTSSRREQDTFKVAKSNRTKDTLSRKVDCPDHKHHIMYPNLGPPPCRGCDETVMAQVRHHLNRTNHRGRPGAWQCSICKQNFDDKSLYNLHVNPNRCRSSPQRRDIVREWARLYMLRYPGATRIPSPCKSTIFNDDILLLMAA</sequence>
<name>W6ZS21_COCMI</name>
<evidence type="ECO:0000313" key="3">
    <source>
        <dbReference type="Proteomes" id="UP000054032"/>
    </source>
</evidence>
<dbReference type="GeneID" id="19122887"/>
<protein>
    <submittedName>
        <fullName evidence="2">Uncharacterized protein</fullName>
    </submittedName>
</protein>
<keyword evidence="3" id="KW-1185">Reference proteome</keyword>